<evidence type="ECO:0000256" key="4">
    <source>
        <dbReference type="ARBA" id="ARBA00022692"/>
    </source>
</evidence>
<accession>A0ABT1WFK8</accession>
<keyword evidence="4 7" id="KW-0812">Transmembrane</keyword>
<evidence type="ECO:0000256" key="6">
    <source>
        <dbReference type="ARBA" id="ARBA00023136"/>
    </source>
</evidence>
<dbReference type="InterPro" id="IPR035906">
    <property type="entry name" value="MetI-like_sf"/>
</dbReference>
<sequence length="325" mass="35576">MSNYLVRRVLYGLLVLLGVNLITFVLFFKVNSPDDMARMALGGKRVTEQAIEQWKREKGYDLPLLFNTAVQGTDQFTQTIFFQKSMPMFVGEFGSADDGRNIADEILRRAGPSLALAVPVFVLGLLVNIAFALLLTFFRGTYLDLSGVVLCVLAMSISGLFYIIGGQFLFSKTLALVPISGYAPGGQAWRFLILPVFIGVLGGVGAGTRWYRTIFLEEINKDYVRTARSKGLSEAQVLSRHVLRNGLIPILTGSVSVIPLLFMGSLISESFFGIPGLGSYTIEAIQSQDFGVVRAMVFIGSALYLVGLILTDIAYTIADPRVRLS</sequence>
<keyword evidence="5 7" id="KW-1133">Transmembrane helix</keyword>
<dbReference type="SUPFAM" id="SSF161098">
    <property type="entry name" value="MetI-like"/>
    <property type="match status" value="1"/>
</dbReference>
<dbReference type="RefSeq" id="WP_256764067.1">
    <property type="nucleotide sequence ID" value="NZ_JANIGO010000002.1"/>
</dbReference>
<comment type="caution">
    <text evidence="9">The sequence shown here is derived from an EMBL/GenBank/DDBJ whole genome shotgun (WGS) entry which is preliminary data.</text>
</comment>
<dbReference type="PANTHER" id="PTHR30465">
    <property type="entry name" value="INNER MEMBRANE ABC TRANSPORTER"/>
    <property type="match status" value="1"/>
</dbReference>
<dbReference type="InterPro" id="IPR045621">
    <property type="entry name" value="BPD_transp_1_N"/>
</dbReference>
<dbReference type="Proteomes" id="UP001204142">
    <property type="component" value="Unassembled WGS sequence"/>
</dbReference>
<feature type="domain" description="ABC transmembrane type-1" evidence="8">
    <location>
        <begin position="110"/>
        <end position="311"/>
    </location>
</feature>
<feature type="transmembrane region" description="Helical" evidence="7">
    <location>
        <begin position="246"/>
        <end position="267"/>
    </location>
</feature>
<dbReference type="EMBL" id="JANIGO010000002">
    <property type="protein sequence ID" value="MCQ8896295.1"/>
    <property type="molecule type" value="Genomic_DNA"/>
</dbReference>
<keyword evidence="6 7" id="KW-0472">Membrane</keyword>
<keyword evidence="10" id="KW-1185">Reference proteome</keyword>
<evidence type="ECO:0000256" key="7">
    <source>
        <dbReference type="RuleBase" id="RU363032"/>
    </source>
</evidence>
<comment type="subcellular location">
    <subcellularLocation>
        <location evidence="1 7">Cell membrane</location>
        <topology evidence="1 7">Multi-pass membrane protein</topology>
    </subcellularLocation>
</comment>
<comment type="similarity">
    <text evidence="7">Belongs to the binding-protein-dependent transport system permease family.</text>
</comment>
<feature type="transmembrane region" description="Helical" evidence="7">
    <location>
        <begin position="9"/>
        <end position="28"/>
    </location>
</feature>
<dbReference type="PROSITE" id="PS50928">
    <property type="entry name" value="ABC_TM1"/>
    <property type="match status" value="1"/>
</dbReference>
<evidence type="ECO:0000256" key="1">
    <source>
        <dbReference type="ARBA" id="ARBA00004651"/>
    </source>
</evidence>
<dbReference type="CDD" id="cd06261">
    <property type="entry name" value="TM_PBP2"/>
    <property type="match status" value="1"/>
</dbReference>
<organism evidence="9 10">
    <name type="scientific">Limnobacter humi</name>
    <dbReference type="NCBI Taxonomy" id="1778671"/>
    <lineage>
        <taxon>Bacteria</taxon>
        <taxon>Pseudomonadati</taxon>
        <taxon>Pseudomonadota</taxon>
        <taxon>Betaproteobacteria</taxon>
        <taxon>Burkholderiales</taxon>
        <taxon>Burkholderiaceae</taxon>
        <taxon>Limnobacter</taxon>
    </lineage>
</organism>
<proteinExistence type="inferred from homology"/>
<evidence type="ECO:0000256" key="5">
    <source>
        <dbReference type="ARBA" id="ARBA00022989"/>
    </source>
</evidence>
<evidence type="ECO:0000256" key="3">
    <source>
        <dbReference type="ARBA" id="ARBA00022475"/>
    </source>
</evidence>
<evidence type="ECO:0000313" key="10">
    <source>
        <dbReference type="Proteomes" id="UP001204142"/>
    </source>
</evidence>
<dbReference type="PANTHER" id="PTHR30465:SF0">
    <property type="entry name" value="OLIGOPEPTIDE TRANSPORT SYSTEM PERMEASE PROTEIN APPB"/>
    <property type="match status" value="1"/>
</dbReference>
<reference evidence="9 10" key="1">
    <citation type="submission" date="2022-07" db="EMBL/GenBank/DDBJ databases">
        <authorList>
            <person name="Xamxidin M."/>
            <person name="Wu M."/>
        </authorList>
    </citation>
    <scope>NUCLEOTIDE SEQUENCE [LARGE SCALE GENOMIC DNA]</scope>
    <source>
        <strain evidence="9 10">NBRC 111650</strain>
    </source>
</reference>
<gene>
    <name evidence="9" type="ORF">NQT62_07590</name>
</gene>
<evidence type="ECO:0000256" key="2">
    <source>
        <dbReference type="ARBA" id="ARBA00022448"/>
    </source>
</evidence>
<keyword evidence="3" id="KW-1003">Cell membrane</keyword>
<keyword evidence="2 7" id="KW-0813">Transport</keyword>
<name>A0ABT1WFK8_9BURK</name>
<feature type="transmembrane region" description="Helical" evidence="7">
    <location>
        <begin position="189"/>
        <end position="211"/>
    </location>
</feature>
<dbReference type="Gene3D" id="1.10.3720.10">
    <property type="entry name" value="MetI-like"/>
    <property type="match status" value="1"/>
</dbReference>
<feature type="transmembrane region" description="Helical" evidence="7">
    <location>
        <begin position="114"/>
        <end position="138"/>
    </location>
</feature>
<evidence type="ECO:0000313" key="9">
    <source>
        <dbReference type="EMBL" id="MCQ8896295.1"/>
    </source>
</evidence>
<feature type="transmembrane region" description="Helical" evidence="7">
    <location>
        <begin position="145"/>
        <end position="169"/>
    </location>
</feature>
<protein>
    <submittedName>
        <fullName evidence="9">ABC transporter permease</fullName>
    </submittedName>
</protein>
<feature type="transmembrane region" description="Helical" evidence="7">
    <location>
        <begin position="295"/>
        <end position="318"/>
    </location>
</feature>
<dbReference type="InterPro" id="IPR000515">
    <property type="entry name" value="MetI-like"/>
</dbReference>
<dbReference type="Pfam" id="PF19300">
    <property type="entry name" value="BPD_transp_1_N"/>
    <property type="match status" value="1"/>
</dbReference>
<evidence type="ECO:0000259" key="8">
    <source>
        <dbReference type="PROSITE" id="PS50928"/>
    </source>
</evidence>
<dbReference type="Pfam" id="PF00528">
    <property type="entry name" value="BPD_transp_1"/>
    <property type="match status" value="1"/>
</dbReference>